<gene>
    <name evidence="2" type="ORF">FB458_2659</name>
</gene>
<proteinExistence type="predicted"/>
<comment type="caution">
    <text evidence="2">The sequence shown here is derived from an EMBL/GenBank/DDBJ whole genome shotgun (WGS) entry which is preliminary data.</text>
</comment>
<evidence type="ECO:0000313" key="3">
    <source>
        <dbReference type="Proteomes" id="UP000317893"/>
    </source>
</evidence>
<dbReference type="EMBL" id="VFMN01000001">
    <property type="protein sequence ID" value="TQJ09547.1"/>
    <property type="molecule type" value="Genomic_DNA"/>
</dbReference>
<dbReference type="OrthoDB" id="5182178at2"/>
<keyword evidence="3" id="KW-1185">Reference proteome</keyword>
<dbReference type="RefSeq" id="WP_141848898.1">
    <property type="nucleotide sequence ID" value="NZ_BAAAPR010000009.1"/>
</dbReference>
<protein>
    <submittedName>
        <fullName evidence="2">Pilus assembly protein CpaB</fullName>
    </submittedName>
</protein>
<dbReference type="Proteomes" id="UP000317893">
    <property type="component" value="Unassembled WGS sequence"/>
</dbReference>
<organism evidence="2 3">
    <name type="scientific">Lapillicoccus jejuensis</name>
    <dbReference type="NCBI Taxonomy" id="402171"/>
    <lineage>
        <taxon>Bacteria</taxon>
        <taxon>Bacillati</taxon>
        <taxon>Actinomycetota</taxon>
        <taxon>Actinomycetes</taxon>
        <taxon>Micrococcales</taxon>
        <taxon>Intrasporangiaceae</taxon>
        <taxon>Lapillicoccus</taxon>
    </lineage>
</organism>
<dbReference type="AlphaFoldDB" id="A0A542E2I6"/>
<sequence length="258" mass="25544">MKARVLALVVAALLAICGVGAVVLYAQGAAQRALAESQPVAVYVTDKLVPAGTTLGDAVSKGLLQRTSVPRTSAPAGALAEVSTTNRALVAVNDIQPGEFVLSARFTTTAVGEQAISVPQGQVAVAAQLSDPAKVGSFVRPGSRIVVFDTYAAPATTGGAGANPTQGTSTGGGQSTKVLLPDALVIAVGSTSLTPAEDGAAAPSSGADTVLVTLALSPDDAARLVHAIQTGKLYAGLRGTNVDIPASTVVSDGSLFSK</sequence>
<feature type="domain" description="Flp pilus assembly protein RcpC/CpaB" evidence="1">
    <location>
        <begin position="116"/>
        <end position="238"/>
    </location>
</feature>
<dbReference type="InterPro" id="IPR031571">
    <property type="entry name" value="RcpC_dom"/>
</dbReference>
<reference evidence="2 3" key="1">
    <citation type="submission" date="2019-06" db="EMBL/GenBank/DDBJ databases">
        <title>Sequencing the genomes of 1000 actinobacteria strains.</title>
        <authorList>
            <person name="Klenk H.-P."/>
        </authorList>
    </citation>
    <scope>NUCLEOTIDE SEQUENCE [LARGE SCALE GENOMIC DNA]</scope>
    <source>
        <strain evidence="2 3">DSM 18607</strain>
    </source>
</reference>
<name>A0A542E2I6_9MICO</name>
<evidence type="ECO:0000259" key="1">
    <source>
        <dbReference type="Pfam" id="PF16976"/>
    </source>
</evidence>
<evidence type="ECO:0000313" key="2">
    <source>
        <dbReference type="EMBL" id="TQJ09547.1"/>
    </source>
</evidence>
<accession>A0A542E2I6</accession>
<dbReference type="Pfam" id="PF16976">
    <property type="entry name" value="RcpC"/>
    <property type="match status" value="1"/>
</dbReference>